<reference evidence="5" key="1">
    <citation type="submission" date="2022-05" db="EMBL/GenBank/DDBJ databases">
        <title>Sphingomonas sp. strain MG17 Genome sequencing and assembly.</title>
        <authorList>
            <person name="Kim I."/>
        </authorList>
    </citation>
    <scope>NUCLEOTIDE SEQUENCE</scope>
    <source>
        <strain evidence="5">MG17</strain>
    </source>
</reference>
<keyword evidence="6" id="KW-1185">Reference proteome</keyword>
<comment type="caution">
    <text evidence="5">The sequence shown here is derived from an EMBL/GenBank/DDBJ whole genome shotgun (WGS) entry which is preliminary data.</text>
</comment>
<feature type="domain" description="Prohead serine protease" evidence="4">
    <location>
        <begin position="17"/>
        <end position="156"/>
    </location>
</feature>
<dbReference type="Pfam" id="PF04586">
    <property type="entry name" value="Peptidase_S78"/>
    <property type="match status" value="1"/>
</dbReference>
<dbReference type="InterPro" id="IPR006433">
    <property type="entry name" value="Prohead_protease"/>
</dbReference>
<dbReference type="RefSeq" id="WP_254291239.1">
    <property type="nucleotide sequence ID" value="NZ_JAMLDX010000001.1"/>
</dbReference>
<name>A0A9X2HI13_9SPHN</name>
<dbReference type="GO" id="GO:0006508">
    <property type="term" value="P:proteolysis"/>
    <property type="evidence" value="ECO:0007669"/>
    <property type="project" value="UniProtKB-KW"/>
</dbReference>
<dbReference type="AlphaFoldDB" id="A0A9X2HI13"/>
<evidence type="ECO:0000256" key="3">
    <source>
        <dbReference type="ARBA" id="ARBA00022801"/>
    </source>
</evidence>
<evidence type="ECO:0000256" key="2">
    <source>
        <dbReference type="ARBA" id="ARBA00022670"/>
    </source>
</evidence>
<evidence type="ECO:0000313" key="5">
    <source>
        <dbReference type="EMBL" id="MCP3729261.1"/>
    </source>
</evidence>
<keyword evidence="3" id="KW-0378">Hydrolase</keyword>
<dbReference type="InterPro" id="IPR054613">
    <property type="entry name" value="Peptidase_S78_dom"/>
</dbReference>
<keyword evidence="1" id="KW-1188">Viral release from host cell</keyword>
<evidence type="ECO:0000313" key="6">
    <source>
        <dbReference type="Proteomes" id="UP001139451"/>
    </source>
</evidence>
<evidence type="ECO:0000259" key="4">
    <source>
        <dbReference type="Pfam" id="PF04586"/>
    </source>
</evidence>
<evidence type="ECO:0000256" key="1">
    <source>
        <dbReference type="ARBA" id="ARBA00022612"/>
    </source>
</evidence>
<dbReference type="GO" id="GO:0008233">
    <property type="term" value="F:peptidase activity"/>
    <property type="evidence" value="ECO:0007669"/>
    <property type="project" value="UniProtKB-KW"/>
</dbReference>
<keyword evidence="2 5" id="KW-0645">Protease</keyword>
<dbReference type="Proteomes" id="UP001139451">
    <property type="component" value="Unassembled WGS sequence"/>
</dbReference>
<dbReference type="EMBL" id="JAMLDX010000001">
    <property type="protein sequence ID" value="MCP3729261.1"/>
    <property type="molecule type" value="Genomic_DNA"/>
</dbReference>
<dbReference type="SUPFAM" id="SSF50789">
    <property type="entry name" value="Herpes virus serine proteinase, assemblin"/>
    <property type="match status" value="1"/>
</dbReference>
<organism evidence="5 6">
    <name type="scientific">Sphingomonas tagetis</name>
    <dbReference type="NCBI Taxonomy" id="2949092"/>
    <lineage>
        <taxon>Bacteria</taxon>
        <taxon>Pseudomonadati</taxon>
        <taxon>Pseudomonadota</taxon>
        <taxon>Alphaproteobacteria</taxon>
        <taxon>Sphingomonadales</taxon>
        <taxon>Sphingomonadaceae</taxon>
        <taxon>Sphingomonas</taxon>
    </lineage>
</organism>
<accession>A0A9X2HI13</accession>
<dbReference type="NCBIfam" id="TIGR01543">
    <property type="entry name" value="proheadase_HK97"/>
    <property type="match status" value="1"/>
</dbReference>
<gene>
    <name evidence="5" type="ORF">M9978_02370</name>
</gene>
<proteinExistence type="predicted"/>
<protein>
    <submittedName>
        <fullName evidence="5">HK97 family phage prohead protease</fullName>
    </submittedName>
</protein>
<sequence length="222" mass="24018">MDRQAFEIAELKLAGDGTDEGAISGYGAVFNVVDRGADIVMPGAFKASIAELRKAKTGLPMLWQHWSSEPIGVWTDLVEDDHGLKVAGQLVTEVPQAAAARALVKAGAIRGLSIGYETVDYEIDRKTGIRKIKKAKLWEISLVTFPMNTDALISGVKGTFDPRELERSLREGLGLSSSAAVKAVALVKQHLRDGGDQPLEHEPRDGAKDMLMSLRRAAEALR</sequence>